<organism evidence="2">
    <name type="scientific">uncultured Caudovirales phage</name>
    <dbReference type="NCBI Taxonomy" id="2100421"/>
    <lineage>
        <taxon>Viruses</taxon>
        <taxon>Duplodnaviria</taxon>
        <taxon>Heunggongvirae</taxon>
        <taxon>Uroviricota</taxon>
        <taxon>Caudoviricetes</taxon>
        <taxon>Peduoviridae</taxon>
        <taxon>Maltschvirus</taxon>
        <taxon>Maltschvirus maltsch</taxon>
    </lineage>
</organism>
<protein>
    <submittedName>
        <fullName evidence="2">Uncharacterized protein</fullName>
    </submittedName>
</protein>
<sequence>MTARSNAAAGRSPEGSGNTQKTGTGQHPLSTSIISESTTPKGKAMNTPARKINPRTAPKKVVRVPAKKAAVSPRDSKAAIKAKPMSVDSVLATASVEDTPLDSQPVATPPASAVPVATTQVVGSYTVTFPVLCEAFDGDPADDETTSVYTELIYTATDVVEAIKQGLKKNESVMVWDSSDASETEPCTLVSDIERSEGTSGEVQSNADLPVSFEDWCAIK</sequence>
<reference evidence="2" key="1">
    <citation type="submission" date="2020-05" db="EMBL/GenBank/DDBJ databases">
        <authorList>
            <person name="Chiriac C."/>
            <person name="Salcher M."/>
            <person name="Ghai R."/>
            <person name="Kavagutti S V."/>
        </authorList>
    </citation>
    <scope>NUCLEOTIDE SEQUENCE</scope>
</reference>
<name>A0A6J7WZA6_9CAUD</name>
<feature type="compositionally biased region" description="Basic residues" evidence="1">
    <location>
        <begin position="57"/>
        <end position="66"/>
    </location>
</feature>
<gene>
    <name evidence="2" type="ORF">UFOVP238_30</name>
</gene>
<evidence type="ECO:0000256" key="1">
    <source>
        <dbReference type="SAM" id="MobiDB-lite"/>
    </source>
</evidence>
<accession>A0A6J7WZA6</accession>
<proteinExistence type="predicted"/>
<evidence type="ECO:0000313" key="2">
    <source>
        <dbReference type="EMBL" id="CAB5220343.1"/>
    </source>
</evidence>
<feature type="region of interest" description="Disordered" evidence="1">
    <location>
        <begin position="1"/>
        <end position="77"/>
    </location>
</feature>
<dbReference type="EMBL" id="LR798283">
    <property type="protein sequence ID" value="CAB5220343.1"/>
    <property type="molecule type" value="Genomic_DNA"/>
</dbReference>
<feature type="compositionally biased region" description="Polar residues" evidence="1">
    <location>
        <begin position="15"/>
        <end position="40"/>
    </location>
</feature>